<sequence length="340" mass="39332">MIGIPAVELLTNLLYLEQYQYNWWVYLRTSFWGVFYIFLLWEAFTRWLRWVRAKYPNIEQTRHRILLTFAGYFAIITAAQITVVSLFGLLGIAGVPITWEVYLHQLLGGYVVILIVGILYEIIYYLSKLKTALIEAETAKKISLQHQYDSLKAQVNPHFLFNSLTSLSMLIDENPRQASAFIDEMSTVYRYLLQTSVRDLIPLRQELNFLDSYYHLLKIRYGNSVFVVQDVRESLLENQLPPLSLQLLIENALKHNMLLPECPLTIRVACTPQGELEVTNTICRKTTKVIANRTGLATIVSRYRLLDLPDPVIEDDGKLFSVRLPLLRVSQEKTIQLTTP</sequence>
<keyword evidence="4" id="KW-1185">Reference proteome</keyword>
<name>A0ABP8MUE5_9BACT</name>
<feature type="transmembrane region" description="Helical" evidence="1">
    <location>
        <begin position="107"/>
        <end position="126"/>
    </location>
</feature>
<organism evidence="3 4">
    <name type="scientific">Nibrella saemangeumensis</name>
    <dbReference type="NCBI Taxonomy" id="1084526"/>
    <lineage>
        <taxon>Bacteria</taxon>
        <taxon>Pseudomonadati</taxon>
        <taxon>Bacteroidota</taxon>
        <taxon>Cytophagia</taxon>
        <taxon>Cytophagales</taxon>
        <taxon>Spirosomataceae</taxon>
        <taxon>Nibrella</taxon>
    </lineage>
</organism>
<dbReference type="GO" id="GO:0016301">
    <property type="term" value="F:kinase activity"/>
    <property type="evidence" value="ECO:0007669"/>
    <property type="project" value="UniProtKB-KW"/>
</dbReference>
<evidence type="ECO:0000313" key="3">
    <source>
        <dbReference type="EMBL" id="GAA4455118.1"/>
    </source>
</evidence>
<dbReference type="Pfam" id="PF06580">
    <property type="entry name" value="His_kinase"/>
    <property type="match status" value="1"/>
</dbReference>
<accession>A0ABP8MUE5</accession>
<keyword evidence="3" id="KW-0808">Transferase</keyword>
<dbReference type="PANTHER" id="PTHR34220:SF7">
    <property type="entry name" value="SENSOR HISTIDINE KINASE YPDA"/>
    <property type="match status" value="1"/>
</dbReference>
<evidence type="ECO:0000259" key="2">
    <source>
        <dbReference type="Pfam" id="PF06580"/>
    </source>
</evidence>
<dbReference type="PANTHER" id="PTHR34220">
    <property type="entry name" value="SENSOR HISTIDINE KINASE YPDA"/>
    <property type="match status" value="1"/>
</dbReference>
<protein>
    <submittedName>
        <fullName evidence="3">Histidine kinase</fullName>
    </submittedName>
</protein>
<evidence type="ECO:0000256" key="1">
    <source>
        <dbReference type="SAM" id="Phobius"/>
    </source>
</evidence>
<keyword evidence="1" id="KW-0472">Membrane</keyword>
<dbReference type="InterPro" id="IPR050640">
    <property type="entry name" value="Bact_2-comp_sensor_kinase"/>
</dbReference>
<reference evidence="4" key="1">
    <citation type="journal article" date="2019" name="Int. J. Syst. Evol. Microbiol.">
        <title>The Global Catalogue of Microorganisms (GCM) 10K type strain sequencing project: providing services to taxonomists for standard genome sequencing and annotation.</title>
        <authorList>
            <consortium name="The Broad Institute Genomics Platform"/>
            <consortium name="The Broad Institute Genome Sequencing Center for Infectious Disease"/>
            <person name="Wu L."/>
            <person name="Ma J."/>
        </authorList>
    </citation>
    <scope>NUCLEOTIDE SEQUENCE [LARGE SCALE GENOMIC DNA]</scope>
    <source>
        <strain evidence="4">JCM 17927</strain>
    </source>
</reference>
<comment type="caution">
    <text evidence="3">The sequence shown here is derived from an EMBL/GenBank/DDBJ whole genome shotgun (WGS) entry which is preliminary data.</text>
</comment>
<feature type="transmembrane region" description="Helical" evidence="1">
    <location>
        <begin position="23"/>
        <end position="44"/>
    </location>
</feature>
<keyword evidence="1" id="KW-0812">Transmembrane</keyword>
<feature type="domain" description="Signal transduction histidine kinase internal region" evidence="2">
    <location>
        <begin position="147"/>
        <end position="224"/>
    </location>
</feature>
<keyword evidence="1" id="KW-1133">Transmembrane helix</keyword>
<keyword evidence="3" id="KW-0418">Kinase</keyword>
<dbReference type="Proteomes" id="UP001501175">
    <property type="component" value="Unassembled WGS sequence"/>
</dbReference>
<dbReference type="InterPro" id="IPR010559">
    <property type="entry name" value="Sig_transdc_His_kin_internal"/>
</dbReference>
<proteinExistence type="predicted"/>
<gene>
    <name evidence="3" type="ORF">GCM10023189_22570</name>
</gene>
<evidence type="ECO:0000313" key="4">
    <source>
        <dbReference type="Proteomes" id="UP001501175"/>
    </source>
</evidence>
<dbReference type="EMBL" id="BAABHD010000024">
    <property type="protein sequence ID" value="GAA4455118.1"/>
    <property type="molecule type" value="Genomic_DNA"/>
</dbReference>
<feature type="transmembrane region" description="Helical" evidence="1">
    <location>
        <begin position="65"/>
        <end position="95"/>
    </location>
</feature>